<evidence type="ECO:0000256" key="2">
    <source>
        <dbReference type="ARBA" id="ARBA00022679"/>
    </source>
</evidence>
<organism evidence="4 5">
    <name type="scientific">Glycocaulis albus</name>
    <dbReference type="NCBI Taxonomy" id="1382801"/>
    <lineage>
        <taxon>Bacteria</taxon>
        <taxon>Pseudomonadati</taxon>
        <taxon>Pseudomonadota</taxon>
        <taxon>Alphaproteobacteria</taxon>
        <taxon>Maricaulales</taxon>
        <taxon>Maricaulaceae</taxon>
        <taxon>Glycocaulis</taxon>
    </lineage>
</organism>
<comment type="caution">
    <text evidence="4">The sequence shown here is derived from an EMBL/GenBank/DDBJ whole genome shotgun (WGS) entry which is preliminary data.</text>
</comment>
<dbReference type="GO" id="GO:0016757">
    <property type="term" value="F:glycosyltransferase activity"/>
    <property type="evidence" value="ECO:0007669"/>
    <property type="project" value="UniProtKB-KW"/>
</dbReference>
<protein>
    <submittedName>
        <fullName evidence="4">Hypoxanthine phosphoribosyltransferase</fullName>
    </submittedName>
</protein>
<accession>A0ABQ1XGX2</accession>
<dbReference type="Gene3D" id="3.40.50.2020">
    <property type="match status" value="1"/>
</dbReference>
<keyword evidence="2" id="KW-0808">Transferase</keyword>
<feature type="domain" description="Phosphoribosyltransferase" evidence="3">
    <location>
        <begin position="22"/>
        <end position="155"/>
    </location>
</feature>
<dbReference type="RefSeq" id="WP_188450958.1">
    <property type="nucleotide sequence ID" value="NZ_BMFS01000002.1"/>
</dbReference>
<dbReference type="SUPFAM" id="SSF53271">
    <property type="entry name" value="PRTase-like"/>
    <property type="match status" value="1"/>
</dbReference>
<keyword evidence="1 4" id="KW-0328">Glycosyltransferase</keyword>
<name>A0ABQ1XGX2_9PROT</name>
<dbReference type="Proteomes" id="UP000648722">
    <property type="component" value="Unassembled WGS sequence"/>
</dbReference>
<evidence type="ECO:0000259" key="3">
    <source>
        <dbReference type="Pfam" id="PF00156"/>
    </source>
</evidence>
<sequence>MEKRFLTADSLVRDGYTLAMAVMSSGWQPDHLAGLWRGGCPVAIALHEALAFKGWNAGHSPLAAHSYTGIDERKAQIAISGLDALTSILSPGSRLLVVDDVLDRGHTLAAVLDALGGRYEVRTAVAWFKPQRNETPLRPDYHVHETNDWLVFPHELEELTDEEIRTHKPVPEGFL</sequence>
<dbReference type="CDD" id="cd06223">
    <property type="entry name" value="PRTases_typeI"/>
    <property type="match status" value="1"/>
</dbReference>
<dbReference type="InterPro" id="IPR029057">
    <property type="entry name" value="PRTase-like"/>
</dbReference>
<evidence type="ECO:0000313" key="4">
    <source>
        <dbReference type="EMBL" id="GGG92395.1"/>
    </source>
</evidence>
<keyword evidence="5" id="KW-1185">Reference proteome</keyword>
<dbReference type="PANTHER" id="PTHR43363:SF1">
    <property type="entry name" value="HYPOXANTHINE-GUANINE PHOSPHORIBOSYLTRANSFERASE"/>
    <property type="match status" value="1"/>
</dbReference>
<dbReference type="InterPro" id="IPR000836">
    <property type="entry name" value="PRTase_dom"/>
</dbReference>
<gene>
    <name evidence="4" type="ORF">GCM10007420_04720</name>
</gene>
<proteinExistence type="predicted"/>
<evidence type="ECO:0000256" key="1">
    <source>
        <dbReference type="ARBA" id="ARBA00022676"/>
    </source>
</evidence>
<dbReference type="PANTHER" id="PTHR43363">
    <property type="entry name" value="HYPOXANTHINE PHOSPHORIBOSYLTRANSFERASE"/>
    <property type="match status" value="1"/>
</dbReference>
<evidence type="ECO:0000313" key="5">
    <source>
        <dbReference type="Proteomes" id="UP000648722"/>
    </source>
</evidence>
<dbReference type="Pfam" id="PF00156">
    <property type="entry name" value="Pribosyltran"/>
    <property type="match status" value="1"/>
</dbReference>
<dbReference type="EMBL" id="BMFS01000002">
    <property type="protein sequence ID" value="GGG92395.1"/>
    <property type="molecule type" value="Genomic_DNA"/>
</dbReference>
<reference evidence="5" key="1">
    <citation type="journal article" date="2019" name="Int. J. Syst. Evol. Microbiol.">
        <title>The Global Catalogue of Microorganisms (GCM) 10K type strain sequencing project: providing services to taxonomists for standard genome sequencing and annotation.</title>
        <authorList>
            <consortium name="The Broad Institute Genomics Platform"/>
            <consortium name="The Broad Institute Genome Sequencing Center for Infectious Disease"/>
            <person name="Wu L."/>
            <person name="Ma J."/>
        </authorList>
    </citation>
    <scope>NUCLEOTIDE SEQUENCE [LARGE SCALE GENOMIC DNA]</scope>
    <source>
        <strain evidence="5">CGMCC 1.12766</strain>
    </source>
</reference>